<sequence>MSADRPRPGRPARDHRSLRWITATTVLAAALAVPATAMASARTAPATPVGTLARHLATGSGVKVTNRYTVASKGTKCDWREAGALRLGRSGVVASDLTGRYAAFPDRDLAEEQAKPRRFLTFPKADYSSGPFWEPYLPAGKTWVRLTDQQTAGPGLSTLVDIFEPGVYRGLLATTSVKRQGGKVGGASTTLYEGAIPYGKLYALSPSLHRPGWKPDRATAKVAVRWKLWLGTDKLARRLVTAYVLDKGFEYRWENVVDTRFSSWGAKVSITPPPAGEVIDYDDLGSDVPDGFTTMIPGMASRER</sequence>
<protein>
    <submittedName>
        <fullName evidence="1">Uncharacterized protein</fullName>
    </submittedName>
</protein>
<dbReference type="Proteomes" id="UP000253094">
    <property type="component" value="Unassembled WGS sequence"/>
</dbReference>
<keyword evidence="2" id="KW-1185">Reference proteome</keyword>
<proteinExistence type="predicted"/>
<gene>
    <name evidence="1" type="ORF">DQ384_33105</name>
</gene>
<accession>A0A367F3N8</accession>
<dbReference type="RefSeq" id="WP_114032809.1">
    <property type="nucleotide sequence ID" value="NZ_QOIL01000024.1"/>
</dbReference>
<organism evidence="1 2">
    <name type="scientific">Sphaerisporangium album</name>
    <dbReference type="NCBI Taxonomy" id="509200"/>
    <lineage>
        <taxon>Bacteria</taxon>
        <taxon>Bacillati</taxon>
        <taxon>Actinomycetota</taxon>
        <taxon>Actinomycetes</taxon>
        <taxon>Streptosporangiales</taxon>
        <taxon>Streptosporangiaceae</taxon>
        <taxon>Sphaerisporangium</taxon>
    </lineage>
</organism>
<reference evidence="1 2" key="1">
    <citation type="submission" date="2018-06" db="EMBL/GenBank/DDBJ databases">
        <title>Sphaerisporangium craniellae sp. nov., isolated from a marine sponge in the South China Sea.</title>
        <authorList>
            <person name="Li L."/>
        </authorList>
    </citation>
    <scope>NUCLEOTIDE SEQUENCE [LARGE SCALE GENOMIC DNA]</scope>
    <source>
        <strain evidence="1 2">CCTCC AA 208026</strain>
    </source>
</reference>
<dbReference type="AlphaFoldDB" id="A0A367F3N8"/>
<name>A0A367F3N8_9ACTN</name>
<dbReference type="Gene3D" id="2.50.20.20">
    <property type="match status" value="1"/>
</dbReference>
<dbReference type="EMBL" id="QOIL01000024">
    <property type="protein sequence ID" value="RCG24482.1"/>
    <property type="molecule type" value="Genomic_DNA"/>
</dbReference>
<comment type="caution">
    <text evidence="1">The sequence shown here is derived from an EMBL/GenBank/DDBJ whole genome shotgun (WGS) entry which is preliminary data.</text>
</comment>
<evidence type="ECO:0000313" key="1">
    <source>
        <dbReference type="EMBL" id="RCG24482.1"/>
    </source>
</evidence>
<evidence type="ECO:0000313" key="2">
    <source>
        <dbReference type="Proteomes" id="UP000253094"/>
    </source>
</evidence>
<dbReference type="OrthoDB" id="3515039at2"/>